<proteinExistence type="inferred from homology"/>
<feature type="domain" description="Homeobox" evidence="9">
    <location>
        <begin position="398"/>
        <end position="458"/>
    </location>
</feature>
<dbReference type="SUPFAM" id="SSF46689">
    <property type="entry name" value="Homeodomain-like"/>
    <property type="match status" value="1"/>
</dbReference>
<dbReference type="PRINTS" id="PR00024">
    <property type="entry name" value="HOMEOBOX"/>
</dbReference>
<feature type="region of interest" description="Disordered" evidence="8">
    <location>
        <begin position="1"/>
        <end position="118"/>
    </location>
</feature>
<dbReference type="CDD" id="cd00086">
    <property type="entry name" value="homeodomain"/>
    <property type="match status" value="1"/>
</dbReference>
<evidence type="ECO:0000259" key="9">
    <source>
        <dbReference type="PROSITE" id="PS50071"/>
    </source>
</evidence>
<dbReference type="EMBL" id="JBJJXI010000170">
    <property type="protein sequence ID" value="KAL3384518.1"/>
    <property type="molecule type" value="Genomic_DNA"/>
</dbReference>
<evidence type="ECO:0000256" key="7">
    <source>
        <dbReference type="RuleBase" id="RU000682"/>
    </source>
</evidence>
<keyword evidence="5 6" id="KW-0539">Nucleus</keyword>
<feature type="region of interest" description="Disordered" evidence="8">
    <location>
        <begin position="450"/>
        <end position="490"/>
    </location>
</feature>
<accession>A0ABD2VVE4</accession>
<evidence type="ECO:0000256" key="1">
    <source>
        <dbReference type="ARBA" id="ARBA00004123"/>
    </source>
</evidence>
<dbReference type="PROSITE" id="PS00027">
    <property type="entry name" value="HOMEOBOX_1"/>
    <property type="match status" value="1"/>
</dbReference>
<evidence type="ECO:0000256" key="8">
    <source>
        <dbReference type="SAM" id="MobiDB-lite"/>
    </source>
</evidence>
<protein>
    <recommendedName>
        <fullName evidence="9">Homeobox domain-containing protein</fullName>
    </recommendedName>
</protein>
<organism evidence="10 11">
    <name type="scientific">Trichogramma kaykai</name>
    <dbReference type="NCBI Taxonomy" id="54128"/>
    <lineage>
        <taxon>Eukaryota</taxon>
        <taxon>Metazoa</taxon>
        <taxon>Ecdysozoa</taxon>
        <taxon>Arthropoda</taxon>
        <taxon>Hexapoda</taxon>
        <taxon>Insecta</taxon>
        <taxon>Pterygota</taxon>
        <taxon>Neoptera</taxon>
        <taxon>Endopterygota</taxon>
        <taxon>Hymenoptera</taxon>
        <taxon>Apocrita</taxon>
        <taxon>Proctotrupomorpha</taxon>
        <taxon>Chalcidoidea</taxon>
        <taxon>Trichogrammatidae</taxon>
        <taxon>Trichogramma</taxon>
    </lineage>
</organism>
<evidence type="ECO:0000256" key="5">
    <source>
        <dbReference type="ARBA" id="ARBA00023242"/>
    </source>
</evidence>
<keyword evidence="4 6" id="KW-0371">Homeobox</keyword>
<evidence type="ECO:0000313" key="10">
    <source>
        <dbReference type="EMBL" id="KAL3384518.1"/>
    </source>
</evidence>
<dbReference type="GO" id="GO:0003677">
    <property type="term" value="F:DNA binding"/>
    <property type="evidence" value="ECO:0007669"/>
    <property type="project" value="UniProtKB-UniRule"/>
</dbReference>
<dbReference type="GO" id="GO:0005634">
    <property type="term" value="C:nucleus"/>
    <property type="evidence" value="ECO:0007669"/>
    <property type="project" value="UniProtKB-SubCell"/>
</dbReference>
<dbReference type="InterPro" id="IPR020479">
    <property type="entry name" value="HD_metazoa"/>
</dbReference>
<feature type="compositionally biased region" description="Low complexity" evidence="8">
    <location>
        <begin position="43"/>
        <end position="108"/>
    </location>
</feature>
<evidence type="ECO:0000256" key="4">
    <source>
        <dbReference type="ARBA" id="ARBA00023155"/>
    </source>
</evidence>
<dbReference type="PANTHER" id="PTHR45874:SF4">
    <property type="entry name" value="HOMEOBOX PROTEIN ABDOMINAL-B"/>
    <property type="match status" value="1"/>
</dbReference>
<reference evidence="10 11" key="1">
    <citation type="journal article" date="2024" name="bioRxiv">
        <title>A reference genome for Trichogramma kaykai: A tiny desert-dwelling parasitoid wasp with competing sex-ratio distorters.</title>
        <authorList>
            <person name="Culotta J."/>
            <person name="Lindsey A.R."/>
        </authorList>
    </citation>
    <scope>NUCLEOTIDE SEQUENCE [LARGE SCALE GENOMIC DNA]</scope>
    <source>
        <strain evidence="10 11">KSX58</strain>
    </source>
</reference>
<dbReference type="PROSITE" id="PS50071">
    <property type="entry name" value="HOMEOBOX_2"/>
    <property type="match status" value="1"/>
</dbReference>
<feature type="region of interest" description="Disordered" evidence="8">
    <location>
        <begin position="147"/>
        <end position="213"/>
    </location>
</feature>
<dbReference type="Gene3D" id="1.10.10.60">
    <property type="entry name" value="Homeodomain-like"/>
    <property type="match status" value="1"/>
</dbReference>
<keyword evidence="11" id="KW-1185">Reference proteome</keyword>
<evidence type="ECO:0000256" key="2">
    <source>
        <dbReference type="ARBA" id="ARBA00006317"/>
    </source>
</evidence>
<dbReference type="Proteomes" id="UP001627154">
    <property type="component" value="Unassembled WGS sequence"/>
</dbReference>
<evidence type="ECO:0000256" key="3">
    <source>
        <dbReference type="ARBA" id="ARBA00023125"/>
    </source>
</evidence>
<comment type="caution">
    <text evidence="10">The sequence shown here is derived from an EMBL/GenBank/DDBJ whole genome shotgun (WGS) entry which is preliminary data.</text>
</comment>
<feature type="compositionally biased region" description="Polar residues" evidence="8">
    <location>
        <begin position="195"/>
        <end position="208"/>
    </location>
</feature>
<gene>
    <name evidence="10" type="ORF">TKK_019619</name>
</gene>
<feature type="compositionally biased region" description="Polar residues" evidence="8">
    <location>
        <begin position="1"/>
        <end position="18"/>
    </location>
</feature>
<dbReference type="InterPro" id="IPR009057">
    <property type="entry name" value="Homeodomain-like_sf"/>
</dbReference>
<keyword evidence="3 6" id="KW-0238">DNA-binding</keyword>
<dbReference type="InterPro" id="IPR017970">
    <property type="entry name" value="Homeobox_CS"/>
</dbReference>
<sequence length="514" mass="54438">MGTATGAGNSAGLTSWWNMMNGAPYEDSPPPVTAPATSLVPLHQQHQQQTAVNQQQQQQQQQAAVNQQQQQQGSSPTSPGVPSSAATNQQQQPAPASSSSPSASSVASNGTTGPLHIPAKRLTATPVGQTSAGSAYGDVGCEPNGGVIRHSTAGNGQGWSNYSPHHQQAQDGHYVGSGADSLNHHQSYGGANPPTYYTNLANDPSTTPTRDRKVGLNFWSPVGASGATTGSGSAALTATTTEYKYNPAAAGIATTSSSTGSSSVAAATDQTVSSHPSFSQGWGNYYASPRHHHGSIDGAAFGAHHHSQAYLTSSTTDDKSRVASMAEAAFSHDSYGGLRNYCPEPVTSSPYPPPVMWGSSPSSLFPGSSIGVNVGNCVVAMGSCRADPNPHETWVAQASQRKKRKPYSKFQTLELEKEFLFNAYVSKQKRWELARNLNLSERQVKIWFQNRRMKNKKNTQRQAQQSNNNNSNNNNNVHSTNANHLGVVPSSHPAALHHVSQAHHANGSSKHHHQ</sequence>
<evidence type="ECO:0000313" key="11">
    <source>
        <dbReference type="Proteomes" id="UP001627154"/>
    </source>
</evidence>
<comment type="subcellular location">
    <subcellularLocation>
        <location evidence="1 6 7">Nucleus</location>
    </subcellularLocation>
</comment>
<comment type="similarity">
    <text evidence="2">Belongs to the Abd-B homeobox family.</text>
</comment>
<dbReference type="InterPro" id="IPR046333">
    <property type="entry name" value="HXA10/ABDB-like"/>
</dbReference>
<feature type="compositionally biased region" description="Polar residues" evidence="8">
    <location>
        <begin position="152"/>
        <end position="170"/>
    </location>
</feature>
<name>A0ABD2VVE4_9HYME</name>
<feature type="DNA-binding region" description="Homeobox" evidence="6">
    <location>
        <begin position="400"/>
        <end position="459"/>
    </location>
</feature>
<dbReference type="InterPro" id="IPR001356">
    <property type="entry name" value="HD"/>
</dbReference>
<dbReference type="PANTHER" id="PTHR45874">
    <property type="entry name" value="HOMEOBOX PROTEIN ABDOMINAL-B"/>
    <property type="match status" value="1"/>
</dbReference>
<dbReference type="AlphaFoldDB" id="A0ABD2VVE4"/>
<dbReference type="Pfam" id="PF00046">
    <property type="entry name" value="Homeodomain"/>
    <property type="match status" value="1"/>
</dbReference>
<feature type="compositionally biased region" description="Low complexity" evidence="8">
    <location>
        <begin position="460"/>
        <end position="484"/>
    </location>
</feature>
<evidence type="ECO:0000256" key="6">
    <source>
        <dbReference type="PROSITE-ProRule" id="PRU00108"/>
    </source>
</evidence>
<dbReference type="SMART" id="SM00389">
    <property type="entry name" value="HOX"/>
    <property type="match status" value="1"/>
</dbReference>